<dbReference type="STRING" id="1802620.A3D91_01130"/>
<accession>A0A1F4VB85</accession>
<reference evidence="2 3" key="1">
    <citation type="journal article" date="2016" name="Nat. Commun.">
        <title>Thousands of microbial genomes shed light on interconnected biogeochemical processes in an aquifer system.</title>
        <authorList>
            <person name="Anantharaman K."/>
            <person name="Brown C.T."/>
            <person name="Hug L.A."/>
            <person name="Sharon I."/>
            <person name="Castelle C.J."/>
            <person name="Probst A.J."/>
            <person name="Thomas B.C."/>
            <person name="Singh A."/>
            <person name="Wilkins M.J."/>
            <person name="Karaoz U."/>
            <person name="Brodie E.L."/>
            <person name="Williams K.H."/>
            <person name="Hubbard S.S."/>
            <person name="Banfield J.F."/>
        </authorList>
    </citation>
    <scope>NUCLEOTIDE SEQUENCE [LARGE SCALE GENOMIC DNA]</scope>
</reference>
<keyword evidence="1" id="KW-0472">Membrane</keyword>
<dbReference type="AlphaFoldDB" id="A0A1F4VB85"/>
<name>A0A1F4VB85_UNCKA</name>
<comment type="caution">
    <text evidence="2">The sequence shown here is derived from an EMBL/GenBank/DDBJ whole genome shotgun (WGS) entry which is preliminary data.</text>
</comment>
<dbReference type="Proteomes" id="UP000178127">
    <property type="component" value="Unassembled WGS sequence"/>
</dbReference>
<sequence>MHLLKRSLTRKEKKLVAFLSILLVLFSSLYIFLIEPVITIYKYANKIPAKIAFVERAVRSQDFRFLPFEIEYLKEDFVVIDQAATRLSVFKPVPFIGSYVSDVKVFTSVAVDMIDTTYGMLLYMDDVIPNLSFTGWSDNSVSQEVVINQLSSFLTEYLPLYKERIKTINERVMTVDTSKYPEVIKGIEVRSSLEQIKGLTINFTNSFDVLGELVGDFPSLTGTSVPKNYLFLLSYGSKPQTEKFVAYAVFRVNGTNVSIVRTGDVGLLGQQLTKFIEPGKELEAIWEKALSDVGLEGIVVINDQVIKSIVGVIGKVNANELGDITAENVQENLLKFYENAGKRDLQSKKEKSSVGTLLFNLIKEAISTASLHKKAELIKALINERNNGNISFYFENEKLQNLVEFKNFEYN</sequence>
<protein>
    <submittedName>
        <fullName evidence="2">Uncharacterized protein</fullName>
    </submittedName>
</protein>
<organism evidence="2 3">
    <name type="scientific">candidate division WWE3 bacterium RIFCSPHIGHO2_02_FULL_38_14</name>
    <dbReference type="NCBI Taxonomy" id="1802620"/>
    <lineage>
        <taxon>Bacteria</taxon>
        <taxon>Katanobacteria</taxon>
    </lineage>
</organism>
<evidence type="ECO:0000313" key="3">
    <source>
        <dbReference type="Proteomes" id="UP000178127"/>
    </source>
</evidence>
<dbReference type="EMBL" id="MEVD01000003">
    <property type="protein sequence ID" value="OGC54485.1"/>
    <property type="molecule type" value="Genomic_DNA"/>
</dbReference>
<keyword evidence="1" id="KW-1133">Transmembrane helix</keyword>
<gene>
    <name evidence="2" type="ORF">A3D91_01130</name>
</gene>
<proteinExistence type="predicted"/>
<evidence type="ECO:0000256" key="1">
    <source>
        <dbReference type="SAM" id="Phobius"/>
    </source>
</evidence>
<keyword evidence="1" id="KW-0812">Transmembrane</keyword>
<evidence type="ECO:0000313" key="2">
    <source>
        <dbReference type="EMBL" id="OGC54485.1"/>
    </source>
</evidence>
<feature type="transmembrane region" description="Helical" evidence="1">
    <location>
        <begin position="15"/>
        <end position="33"/>
    </location>
</feature>